<organism evidence="1 2">
    <name type="scientific">Salix purpurea</name>
    <name type="common">Purple osier willow</name>
    <dbReference type="NCBI Taxonomy" id="77065"/>
    <lineage>
        <taxon>Eukaryota</taxon>
        <taxon>Viridiplantae</taxon>
        <taxon>Streptophyta</taxon>
        <taxon>Embryophyta</taxon>
        <taxon>Tracheophyta</taxon>
        <taxon>Spermatophyta</taxon>
        <taxon>Magnoliopsida</taxon>
        <taxon>eudicotyledons</taxon>
        <taxon>Gunneridae</taxon>
        <taxon>Pentapetalae</taxon>
        <taxon>rosids</taxon>
        <taxon>fabids</taxon>
        <taxon>Malpighiales</taxon>
        <taxon>Salicaceae</taxon>
        <taxon>Saliceae</taxon>
        <taxon>Salix</taxon>
    </lineage>
</organism>
<reference evidence="1" key="2">
    <citation type="journal article" date="2023" name="Int. J. Mol. Sci.">
        <title>De Novo Assembly and Annotation of 11 Diverse Shrub Willow (Salix) Genomes Reveals Novel Gene Organization in Sex-Linked Regions.</title>
        <authorList>
            <person name="Hyden B."/>
            <person name="Feng K."/>
            <person name="Yates T.B."/>
            <person name="Jawdy S."/>
            <person name="Cereghino C."/>
            <person name="Smart L.B."/>
            <person name="Muchero W."/>
        </authorList>
    </citation>
    <scope>NUCLEOTIDE SEQUENCE</scope>
    <source>
        <tissue evidence="1">Shoot tip</tissue>
    </source>
</reference>
<name>A0A9Q0PDG9_SALPP</name>
<dbReference type="EMBL" id="JAPFFK010000019">
    <property type="protein sequence ID" value="KAJ6686176.1"/>
    <property type="molecule type" value="Genomic_DNA"/>
</dbReference>
<proteinExistence type="predicted"/>
<accession>A0A9Q0PDG9</accession>
<sequence>MGNVRCFENHFSTYAHPLRLKLLIKMVVAQPLRVLRMMYVISQFMFFFLTCLYQSCQINSSCPVRTEELAFVDFGILQKSIVRMQGFMTVEELSKTPQNKIAGHRVIASGVEAHQCHRTGWEHSTVKTTVGNFDIGIFMIEFKCWLGCRPILQCLKSRISVLNSQYQCTMGMYC</sequence>
<evidence type="ECO:0000313" key="1">
    <source>
        <dbReference type="EMBL" id="KAJ6686176.1"/>
    </source>
</evidence>
<comment type="caution">
    <text evidence="1">The sequence shown here is derived from an EMBL/GenBank/DDBJ whole genome shotgun (WGS) entry which is preliminary data.</text>
</comment>
<keyword evidence="2" id="KW-1185">Reference proteome</keyword>
<reference evidence="1" key="1">
    <citation type="submission" date="2022-11" db="EMBL/GenBank/DDBJ databases">
        <authorList>
            <person name="Hyden B.L."/>
            <person name="Feng K."/>
            <person name="Yates T."/>
            <person name="Jawdy S."/>
            <person name="Smart L.B."/>
            <person name="Muchero W."/>
        </authorList>
    </citation>
    <scope>NUCLEOTIDE SEQUENCE</scope>
    <source>
        <tissue evidence="1">Shoot tip</tissue>
    </source>
</reference>
<gene>
    <name evidence="1" type="ORF">OIU79_016051</name>
</gene>
<protein>
    <submittedName>
        <fullName evidence="1">Uncharacterized protein</fullName>
    </submittedName>
</protein>
<dbReference type="Proteomes" id="UP001151532">
    <property type="component" value="Chromosome 2"/>
</dbReference>
<evidence type="ECO:0000313" key="2">
    <source>
        <dbReference type="Proteomes" id="UP001151532"/>
    </source>
</evidence>
<dbReference type="AlphaFoldDB" id="A0A9Q0PDG9"/>